<evidence type="ECO:0000313" key="4">
    <source>
        <dbReference type="EMBL" id="KAI5383754.1"/>
    </source>
</evidence>
<dbReference type="PANTHER" id="PTHR48103:SF2">
    <property type="entry name" value="MIDASIN"/>
    <property type="match status" value="1"/>
</dbReference>
<keyword evidence="2" id="KW-0067">ATP-binding</keyword>
<dbReference type="AlphaFoldDB" id="A0A9D4ZU83"/>
<name>A0A9D4ZU83_PEA</name>
<evidence type="ECO:0000256" key="1">
    <source>
        <dbReference type="ARBA" id="ARBA00022741"/>
    </source>
</evidence>
<dbReference type="Proteomes" id="UP001058974">
    <property type="component" value="Chromosome 7"/>
</dbReference>
<evidence type="ECO:0000313" key="5">
    <source>
        <dbReference type="Proteomes" id="UP001058974"/>
    </source>
</evidence>
<dbReference type="InterPro" id="IPR027417">
    <property type="entry name" value="P-loop_NTPase"/>
</dbReference>
<protein>
    <submittedName>
        <fullName evidence="4">ABC transporter G member 7</fullName>
    </submittedName>
</protein>
<dbReference type="Pfam" id="PF07728">
    <property type="entry name" value="AAA_5"/>
    <property type="match status" value="1"/>
</dbReference>
<sequence length="239" mass="26433">MQRRHLSRLPLHFHFAINTPSSTITPTEIVSSTPLSNKPKTSIAMNGVHSNVGSIVDIDKEWLIARVEPLVNMGQITRVTVPMDPALAVVAELDHLIDGRLVKAMKDGDLFLVDEISLADDSVLERLNNVLELERTLSLAEKGGPDPEKVTETLRQLALDGHTVICSIHQSRGPVYGKFDGIVLLTEDSLVYAGPARDEPLVYFSKFGYLYPDHVNRAAKYKSGLKTEVKIQSTETTHQ</sequence>
<proteinExistence type="predicted"/>
<evidence type="ECO:0000256" key="2">
    <source>
        <dbReference type="ARBA" id="ARBA00022840"/>
    </source>
</evidence>
<dbReference type="GO" id="GO:0000027">
    <property type="term" value="P:ribosomal large subunit assembly"/>
    <property type="evidence" value="ECO:0007669"/>
    <property type="project" value="TreeGrafter"/>
</dbReference>
<accession>A0A9D4ZU83</accession>
<dbReference type="GO" id="GO:0005524">
    <property type="term" value="F:ATP binding"/>
    <property type="evidence" value="ECO:0007669"/>
    <property type="project" value="UniProtKB-KW"/>
</dbReference>
<feature type="domain" description="ATPase dynein-related AAA" evidence="3">
    <location>
        <begin position="95"/>
        <end position="150"/>
    </location>
</feature>
<evidence type="ECO:0000259" key="3">
    <source>
        <dbReference type="Pfam" id="PF07728"/>
    </source>
</evidence>
<dbReference type="GO" id="GO:0030687">
    <property type="term" value="C:preribosome, large subunit precursor"/>
    <property type="evidence" value="ECO:0007669"/>
    <property type="project" value="TreeGrafter"/>
</dbReference>
<keyword evidence="5" id="KW-1185">Reference proteome</keyword>
<dbReference type="PANTHER" id="PTHR48103">
    <property type="entry name" value="MIDASIN-RELATED"/>
    <property type="match status" value="1"/>
</dbReference>
<dbReference type="EMBL" id="JAMSHJ010000007">
    <property type="protein sequence ID" value="KAI5383754.1"/>
    <property type="molecule type" value="Genomic_DNA"/>
</dbReference>
<dbReference type="Gene3D" id="3.40.50.300">
    <property type="entry name" value="P-loop containing nucleotide triphosphate hydrolases"/>
    <property type="match status" value="1"/>
</dbReference>
<dbReference type="GO" id="GO:0005634">
    <property type="term" value="C:nucleus"/>
    <property type="evidence" value="ECO:0007669"/>
    <property type="project" value="TreeGrafter"/>
</dbReference>
<comment type="caution">
    <text evidence="4">The sequence shown here is derived from an EMBL/GenBank/DDBJ whole genome shotgun (WGS) entry which is preliminary data.</text>
</comment>
<gene>
    <name evidence="4" type="ORF">KIW84_070928</name>
</gene>
<dbReference type="InterPro" id="IPR011704">
    <property type="entry name" value="ATPase_dyneun-rel_AAA"/>
</dbReference>
<keyword evidence="1" id="KW-0547">Nucleotide-binding</keyword>
<dbReference type="Gramene" id="Psat07G0092800-T1">
    <property type="protein sequence ID" value="KAI5383754.1"/>
    <property type="gene ID" value="KIW84_070928"/>
</dbReference>
<dbReference type="GO" id="GO:0000055">
    <property type="term" value="P:ribosomal large subunit export from nucleus"/>
    <property type="evidence" value="ECO:0007669"/>
    <property type="project" value="TreeGrafter"/>
</dbReference>
<reference evidence="4 5" key="1">
    <citation type="journal article" date="2022" name="Nat. Genet.">
        <title>Improved pea reference genome and pan-genome highlight genomic features and evolutionary characteristics.</title>
        <authorList>
            <person name="Yang T."/>
            <person name="Liu R."/>
            <person name="Luo Y."/>
            <person name="Hu S."/>
            <person name="Wang D."/>
            <person name="Wang C."/>
            <person name="Pandey M.K."/>
            <person name="Ge S."/>
            <person name="Xu Q."/>
            <person name="Li N."/>
            <person name="Li G."/>
            <person name="Huang Y."/>
            <person name="Saxena R.K."/>
            <person name="Ji Y."/>
            <person name="Li M."/>
            <person name="Yan X."/>
            <person name="He Y."/>
            <person name="Liu Y."/>
            <person name="Wang X."/>
            <person name="Xiang C."/>
            <person name="Varshney R.K."/>
            <person name="Ding H."/>
            <person name="Gao S."/>
            <person name="Zong X."/>
        </authorList>
    </citation>
    <scope>NUCLEOTIDE SEQUENCE [LARGE SCALE GENOMIC DNA]</scope>
    <source>
        <strain evidence="4 5">cv. Zhongwan 6</strain>
    </source>
</reference>
<organism evidence="4 5">
    <name type="scientific">Pisum sativum</name>
    <name type="common">Garden pea</name>
    <name type="synonym">Lathyrus oleraceus</name>
    <dbReference type="NCBI Taxonomy" id="3888"/>
    <lineage>
        <taxon>Eukaryota</taxon>
        <taxon>Viridiplantae</taxon>
        <taxon>Streptophyta</taxon>
        <taxon>Embryophyta</taxon>
        <taxon>Tracheophyta</taxon>
        <taxon>Spermatophyta</taxon>
        <taxon>Magnoliopsida</taxon>
        <taxon>eudicotyledons</taxon>
        <taxon>Gunneridae</taxon>
        <taxon>Pentapetalae</taxon>
        <taxon>rosids</taxon>
        <taxon>fabids</taxon>
        <taxon>Fabales</taxon>
        <taxon>Fabaceae</taxon>
        <taxon>Papilionoideae</taxon>
        <taxon>50 kb inversion clade</taxon>
        <taxon>NPAAA clade</taxon>
        <taxon>Hologalegina</taxon>
        <taxon>IRL clade</taxon>
        <taxon>Fabeae</taxon>
        <taxon>Lathyrus</taxon>
    </lineage>
</organism>
<dbReference type="GO" id="GO:0016887">
    <property type="term" value="F:ATP hydrolysis activity"/>
    <property type="evidence" value="ECO:0007669"/>
    <property type="project" value="InterPro"/>
</dbReference>